<keyword evidence="2" id="KW-1185">Reference proteome</keyword>
<dbReference type="Proteomes" id="UP001314635">
    <property type="component" value="Unassembled WGS sequence"/>
</dbReference>
<dbReference type="RefSeq" id="WP_172235734.1">
    <property type="nucleotide sequence ID" value="NZ_JABFDP010000003.1"/>
</dbReference>
<comment type="caution">
    <text evidence="1">The sequence shown here is derived from an EMBL/GenBank/DDBJ whole genome shotgun (WGS) entry which is preliminary data.</text>
</comment>
<sequence length="57" mass="6239">MTVPAQALGKPVNNPVHTPWINGGNRFHQMKNRAQGPVLENAVKEQITAEQITSESC</sequence>
<evidence type="ECO:0000313" key="1">
    <source>
        <dbReference type="EMBL" id="MBR1139702.1"/>
    </source>
</evidence>
<evidence type="ECO:0000313" key="2">
    <source>
        <dbReference type="Proteomes" id="UP001314635"/>
    </source>
</evidence>
<proteinExistence type="predicted"/>
<gene>
    <name evidence="1" type="ORF">JQ619_28495</name>
</gene>
<reference evidence="2" key="1">
    <citation type="journal article" date="2021" name="ISME J.">
        <title>Evolutionary origin and ecological implication of a unique nif island in free-living Bradyrhizobium lineages.</title>
        <authorList>
            <person name="Tao J."/>
        </authorList>
    </citation>
    <scope>NUCLEOTIDE SEQUENCE [LARGE SCALE GENOMIC DNA]</scope>
    <source>
        <strain evidence="2">SZCCT0094</strain>
    </source>
</reference>
<organism evidence="1 2">
    <name type="scientific">Bradyrhizobium denitrificans</name>
    <dbReference type="NCBI Taxonomy" id="2734912"/>
    <lineage>
        <taxon>Bacteria</taxon>
        <taxon>Pseudomonadati</taxon>
        <taxon>Pseudomonadota</taxon>
        <taxon>Alphaproteobacteria</taxon>
        <taxon>Hyphomicrobiales</taxon>
        <taxon>Nitrobacteraceae</taxon>
        <taxon>Bradyrhizobium</taxon>
    </lineage>
</organism>
<protein>
    <submittedName>
        <fullName evidence="1">Uncharacterized protein</fullName>
    </submittedName>
</protein>
<dbReference type="EMBL" id="JAFCLK010000032">
    <property type="protein sequence ID" value="MBR1139702.1"/>
    <property type="molecule type" value="Genomic_DNA"/>
</dbReference>
<accession>A0ABS5GEE0</accession>
<name>A0ABS5GEE0_9BRAD</name>